<keyword evidence="1" id="KW-0732">Signal</keyword>
<dbReference type="RefSeq" id="WP_252580385.1">
    <property type="nucleotide sequence ID" value="NZ_CP071527.1"/>
</dbReference>
<proteinExistence type="predicted"/>
<keyword evidence="3" id="KW-1185">Reference proteome</keyword>
<sequence>MNKSSFKKIALMALIFATNTGAWAQELVEISIDAINIKNGTVASRPCPKKIQGNCPAGVPSSCMMVFTPSAFAGTLTITNNSNKTALNVTTNQAFISSYDIFQSPDTGLASIAPHTSGTLTFYASGLPINPPIDVEVKGSNTTSACFSIQVLS</sequence>
<name>A0ABY4YA73_9GAMM</name>
<dbReference type="Proteomes" id="UP001057474">
    <property type="component" value="Chromosome"/>
</dbReference>
<gene>
    <name evidence="2" type="ORF">J2N86_01200</name>
</gene>
<reference evidence="2" key="1">
    <citation type="submission" date="2021-03" db="EMBL/GenBank/DDBJ databases">
        <title>Legionella lytica PCM 2298.</title>
        <authorList>
            <person name="Koper P."/>
        </authorList>
    </citation>
    <scope>NUCLEOTIDE SEQUENCE</scope>
    <source>
        <strain evidence="2">PCM 2298</strain>
    </source>
</reference>
<evidence type="ECO:0000313" key="2">
    <source>
        <dbReference type="EMBL" id="USQ13994.1"/>
    </source>
</evidence>
<evidence type="ECO:0000256" key="1">
    <source>
        <dbReference type="SAM" id="SignalP"/>
    </source>
</evidence>
<evidence type="ECO:0000313" key="3">
    <source>
        <dbReference type="Proteomes" id="UP001057474"/>
    </source>
</evidence>
<protein>
    <recommendedName>
        <fullName evidence="4">DUF4402 domain-containing protein</fullName>
    </recommendedName>
</protein>
<feature type="signal peptide" evidence="1">
    <location>
        <begin position="1"/>
        <end position="24"/>
    </location>
</feature>
<accession>A0ABY4YA73</accession>
<dbReference type="EMBL" id="CP071527">
    <property type="protein sequence ID" value="USQ13994.1"/>
    <property type="molecule type" value="Genomic_DNA"/>
</dbReference>
<organism evidence="2 3">
    <name type="scientific">Legionella lytica</name>
    <dbReference type="NCBI Taxonomy" id="96232"/>
    <lineage>
        <taxon>Bacteria</taxon>
        <taxon>Pseudomonadati</taxon>
        <taxon>Pseudomonadota</taxon>
        <taxon>Gammaproteobacteria</taxon>
        <taxon>Legionellales</taxon>
        <taxon>Legionellaceae</taxon>
        <taxon>Legionella</taxon>
    </lineage>
</organism>
<feature type="chain" id="PRO_5045543167" description="DUF4402 domain-containing protein" evidence="1">
    <location>
        <begin position="25"/>
        <end position="153"/>
    </location>
</feature>
<evidence type="ECO:0008006" key="4">
    <source>
        <dbReference type="Google" id="ProtNLM"/>
    </source>
</evidence>